<feature type="transmembrane region" description="Helical" evidence="1">
    <location>
        <begin position="42"/>
        <end position="59"/>
    </location>
</feature>
<evidence type="ECO:0000313" key="2">
    <source>
        <dbReference type="EMBL" id="MBA9041772.1"/>
    </source>
</evidence>
<feature type="transmembrane region" description="Helical" evidence="1">
    <location>
        <begin position="20"/>
        <end position="36"/>
    </location>
</feature>
<sequence>MGLFFRKMDPEKDSKYRQWLNSSLVIAMIINLINSLVLNWRWLYITMTAVIGILAILIFKEYKGEK</sequence>
<keyword evidence="1" id="KW-0472">Membrane</keyword>
<keyword evidence="3" id="KW-1185">Reference proteome</keyword>
<dbReference type="RefSeq" id="WP_182527781.1">
    <property type="nucleotide sequence ID" value="NZ_JACJHT010000006.1"/>
</dbReference>
<evidence type="ECO:0000313" key="3">
    <source>
        <dbReference type="Proteomes" id="UP000543174"/>
    </source>
</evidence>
<dbReference type="EMBL" id="JACJHT010000006">
    <property type="protein sequence ID" value="MBA9041772.1"/>
    <property type="molecule type" value="Genomic_DNA"/>
</dbReference>
<keyword evidence="1" id="KW-0812">Transmembrane</keyword>
<accession>A0A7W3NF00</accession>
<name>A0A7W3NF00_PRIAR</name>
<reference evidence="2" key="1">
    <citation type="submission" date="2020-08" db="EMBL/GenBank/DDBJ databases">
        <title>Functional genomics of gut bacteria from endangered species of beetles.</title>
        <authorList>
            <person name="Carlos-Shanley C."/>
        </authorList>
    </citation>
    <scope>NUCLEOTIDE SEQUENCE [LARGE SCALE GENOMIC DNA]</scope>
    <source>
        <strain evidence="2">S00060</strain>
    </source>
</reference>
<gene>
    <name evidence="2" type="ORF">HNP21_004902</name>
</gene>
<protein>
    <submittedName>
        <fullName evidence="2">Uncharacterized protein</fullName>
    </submittedName>
</protein>
<evidence type="ECO:0000256" key="1">
    <source>
        <dbReference type="SAM" id="Phobius"/>
    </source>
</evidence>
<dbReference type="AlphaFoldDB" id="A0A7W3NF00"/>
<proteinExistence type="predicted"/>
<keyword evidence="1" id="KW-1133">Transmembrane helix</keyword>
<dbReference type="Proteomes" id="UP000543174">
    <property type="component" value="Unassembled WGS sequence"/>
</dbReference>
<comment type="caution">
    <text evidence="2">The sequence shown here is derived from an EMBL/GenBank/DDBJ whole genome shotgun (WGS) entry which is preliminary data.</text>
</comment>
<organism evidence="2 3">
    <name type="scientific">Priestia aryabhattai</name>
    <name type="common">Bacillus aryabhattai</name>
    <dbReference type="NCBI Taxonomy" id="412384"/>
    <lineage>
        <taxon>Bacteria</taxon>
        <taxon>Bacillati</taxon>
        <taxon>Bacillota</taxon>
        <taxon>Bacilli</taxon>
        <taxon>Bacillales</taxon>
        <taxon>Bacillaceae</taxon>
        <taxon>Priestia</taxon>
    </lineage>
</organism>